<feature type="region of interest" description="Disordered" evidence="1">
    <location>
        <begin position="1"/>
        <end position="126"/>
    </location>
</feature>
<comment type="caution">
    <text evidence="2">The sequence shown here is derived from an EMBL/GenBank/DDBJ whole genome shotgun (WGS) entry which is preliminary data.</text>
</comment>
<organism evidence="2 3">
    <name type="scientific">Owenia fusiformis</name>
    <name type="common">Polychaete worm</name>
    <dbReference type="NCBI Taxonomy" id="6347"/>
    <lineage>
        <taxon>Eukaryota</taxon>
        <taxon>Metazoa</taxon>
        <taxon>Spiralia</taxon>
        <taxon>Lophotrochozoa</taxon>
        <taxon>Annelida</taxon>
        <taxon>Polychaeta</taxon>
        <taxon>Sedentaria</taxon>
        <taxon>Canalipalpata</taxon>
        <taxon>Sabellida</taxon>
        <taxon>Oweniida</taxon>
        <taxon>Oweniidae</taxon>
        <taxon>Owenia</taxon>
    </lineage>
</organism>
<dbReference type="AlphaFoldDB" id="A0A8S4PM41"/>
<sequence length="229" mass="25677">MSGRARSKRKRNKSRNKTKGRKSYSATPSSWDEDDSSYSFSPPTKQQNVGNDDTFSTPMTQNKLSTKHDDDDTQIPDTQNSSASPSLISTGSTTQQNAPIKTKVSDEQNHINKPTVPNKTSHQSSTAESLQNELLLDVKAKLIKAVKEDLVLAVRADILREVKDIKRHILNIEQKLQVDLDAFKQGALAFEHKINKQVKEMDNRMSQLEASQNADRGERQLDDFPQTVA</sequence>
<feature type="compositionally biased region" description="Basic residues" evidence="1">
    <location>
        <begin position="1"/>
        <end position="22"/>
    </location>
</feature>
<protein>
    <submittedName>
        <fullName evidence="2">Uncharacterized protein</fullName>
    </submittedName>
</protein>
<feature type="compositionally biased region" description="Polar residues" evidence="1">
    <location>
        <begin position="37"/>
        <end position="64"/>
    </location>
</feature>
<feature type="compositionally biased region" description="Polar residues" evidence="1">
    <location>
        <begin position="111"/>
        <end position="126"/>
    </location>
</feature>
<name>A0A8S4PM41_OWEFU</name>
<feature type="region of interest" description="Disordered" evidence="1">
    <location>
        <begin position="207"/>
        <end position="229"/>
    </location>
</feature>
<reference evidence="2" key="1">
    <citation type="submission" date="2022-03" db="EMBL/GenBank/DDBJ databases">
        <authorList>
            <person name="Martin C."/>
        </authorList>
    </citation>
    <scope>NUCLEOTIDE SEQUENCE</scope>
</reference>
<dbReference type="EMBL" id="CAIIXF020000009">
    <property type="protein sequence ID" value="CAH1794379.1"/>
    <property type="molecule type" value="Genomic_DNA"/>
</dbReference>
<evidence type="ECO:0000313" key="3">
    <source>
        <dbReference type="Proteomes" id="UP000749559"/>
    </source>
</evidence>
<dbReference type="Proteomes" id="UP000749559">
    <property type="component" value="Unassembled WGS sequence"/>
</dbReference>
<evidence type="ECO:0000313" key="2">
    <source>
        <dbReference type="EMBL" id="CAH1794379.1"/>
    </source>
</evidence>
<feature type="compositionally biased region" description="Polar residues" evidence="1">
    <location>
        <begin position="75"/>
        <end position="99"/>
    </location>
</feature>
<accession>A0A8S4PM41</accession>
<keyword evidence="3" id="KW-1185">Reference proteome</keyword>
<proteinExistence type="predicted"/>
<evidence type="ECO:0000256" key="1">
    <source>
        <dbReference type="SAM" id="MobiDB-lite"/>
    </source>
</evidence>
<gene>
    <name evidence="2" type="ORF">OFUS_LOCUS19082</name>
</gene>